<comment type="caution">
    <text evidence="1">The sequence shown here is derived from an EMBL/GenBank/DDBJ whole genome shotgun (WGS) entry which is preliminary data.</text>
</comment>
<proteinExistence type="predicted"/>
<sequence length="271" mass="29652">MRIYLPTVAAPKAEVLRISSKSPPAATGGLPWNKIYCRSRLGSSHAQSSNSLEEISPGSVANVNVRPEVCTTSCSTPSDGLKDGLNGPSYTLLFDSVQCGDISKRPFTAHKRTIDPAFRPSSQKRPVFAVEWLACSSRLQRPRPQSRRAPKDVLRLTLLSPVPVWAFTGSDVNTLGSGSISMILTLWQLAKPPMAHCRSVIKQTADPPGAIDWACSKTIHVVVCHQIAKRSRAESEEKYQADKEESPGRPAATVSTNFVQLIETRTLRIEY</sequence>
<protein>
    <submittedName>
        <fullName evidence="1">Uncharacterized protein</fullName>
    </submittedName>
</protein>
<dbReference type="EMBL" id="SEOQ01000475">
    <property type="protein sequence ID" value="TFY62197.1"/>
    <property type="molecule type" value="Genomic_DNA"/>
</dbReference>
<dbReference type="Proteomes" id="UP000298327">
    <property type="component" value="Unassembled WGS sequence"/>
</dbReference>
<gene>
    <name evidence="1" type="ORF">EVG20_g6793</name>
</gene>
<keyword evidence="2" id="KW-1185">Reference proteome</keyword>
<accession>A0A4Y9YKP4</accession>
<reference evidence="1 2" key="1">
    <citation type="submission" date="2019-02" db="EMBL/GenBank/DDBJ databases">
        <title>Genome sequencing of the rare red list fungi Dentipellis fragilis.</title>
        <authorList>
            <person name="Buettner E."/>
            <person name="Kellner H."/>
        </authorList>
    </citation>
    <scope>NUCLEOTIDE SEQUENCE [LARGE SCALE GENOMIC DNA]</scope>
    <source>
        <strain evidence="1 2">DSM 105465</strain>
    </source>
</reference>
<organism evidence="1 2">
    <name type="scientific">Dentipellis fragilis</name>
    <dbReference type="NCBI Taxonomy" id="205917"/>
    <lineage>
        <taxon>Eukaryota</taxon>
        <taxon>Fungi</taxon>
        <taxon>Dikarya</taxon>
        <taxon>Basidiomycota</taxon>
        <taxon>Agaricomycotina</taxon>
        <taxon>Agaricomycetes</taxon>
        <taxon>Russulales</taxon>
        <taxon>Hericiaceae</taxon>
        <taxon>Dentipellis</taxon>
    </lineage>
</organism>
<evidence type="ECO:0000313" key="2">
    <source>
        <dbReference type="Proteomes" id="UP000298327"/>
    </source>
</evidence>
<name>A0A4Y9YKP4_9AGAM</name>
<evidence type="ECO:0000313" key="1">
    <source>
        <dbReference type="EMBL" id="TFY62197.1"/>
    </source>
</evidence>
<dbReference type="AlphaFoldDB" id="A0A4Y9YKP4"/>